<dbReference type="CDD" id="cd06558">
    <property type="entry name" value="crotonase-like"/>
    <property type="match status" value="1"/>
</dbReference>
<accession>A0ABU7L486</accession>
<dbReference type="InterPro" id="IPR008927">
    <property type="entry name" value="6-PGluconate_DH-like_C_sf"/>
</dbReference>
<evidence type="ECO:0000256" key="10">
    <source>
        <dbReference type="ARBA" id="ARBA00049556"/>
    </source>
</evidence>
<dbReference type="Gene3D" id="3.40.50.720">
    <property type="entry name" value="NAD(P)-binding Rossmann-like Domain"/>
    <property type="match status" value="1"/>
</dbReference>
<dbReference type="Gene3D" id="1.10.1040.50">
    <property type="match status" value="1"/>
</dbReference>
<dbReference type="InterPro" id="IPR050136">
    <property type="entry name" value="FA_oxidation_alpha_subunit"/>
</dbReference>
<keyword evidence="6" id="KW-0520">NAD</keyword>
<keyword evidence="8" id="KW-0456">Lyase</keyword>
<evidence type="ECO:0000256" key="8">
    <source>
        <dbReference type="ARBA" id="ARBA00023239"/>
    </source>
</evidence>
<proteinExistence type="inferred from homology"/>
<dbReference type="InterPro" id="IPR001753">
    <property type="entry name" value="Enoyl-CoA_hydra/iso"/>
</dbReference>
<keyword evidence="9" id="KW-0511">Multifunctional enzyme</keyword>
<evidence type="ECO:0000313" key="14">
    <source>
        <dbReference type="Proteomes" id="UP001336020"/>
    </source>
</evidence>
<dbReference type="PANTHER" id="PTHR43612">
    <property type="entry name" value="TRIFUNCTIONAL ENZYME SUBUNIT ALPHA"/>
    <property type="match status" value="1"/>
</dbReference>
<keyword evidence="3" id="KW-0276">Fatty acid metabolism</keyword>
<feature type="domain" description="3-hydroxyacyl-CoA dehydrogenase NAD binding" evidence="12">
    <location>
        <begin position="336"/>
        <end position="514"/>
    </location>
</feature>
<name>A0ABU7L486_9NOCA</name>
<evidence type="ECO:0000256" key="4">
    <source>
        <dbReference type="ARBA" id="ARBA00022963"/>
    </source>
</evidence>
<comment type="pathway">
    <text evidence="1">Lipid metabolism; fatty acid beta-oxidation.</text>
</comment>
<dbReference type="Pfam" id="PF00378">
    <property type="entry name" value="ECH_1"/>
    <property type="match status" value="1"/>
</dbReference>
<evidence type="ECO:0000256" key="6">
    <source>
        <dbReference type="ARBA" id="ARBA00023027"/>
    </source>
</evidence>
<evidence type="ECO:0000256" key="2">
    <source>
        <dbReference type="ARBA" id="ARBA00007005"/>
    </source>
</evidence>
<evidence type="ECO:0000256" key="7">
    <source>
        <dbReference type="ARBA" id="ARBA00023098"/>
    </source>
</evidence>
<dbReference type="RefSeq" id="WP_330131601.1">
    <property type="nucleotide sequence ID" value="NZ_JAUTXY010000001.1"/>
</dbReference>
<dbReference type="Pfam" id="PF00725">
    <property type="entry name" value="3HCDH"/>
    <property type="match status" value="1"/>
</dbReference>
<comment type="similarity">
    <text evidence="2">In the central section; belongs to the 3-hydroxyacyl-CoA dehydrogenase family.</text>
</comment>
<dbReference type="SUPFAM" id="SSF48179">
    <property type="entry name" value="6-phosphogluconate dehydrogenase C-terminal domain-like"/>
    <property type="match status" value="2"/>
</dbReference>
<comment type="catalytic activity">
    <reaction evidence="10">
        <text>a (3S)-3-hydroxyacyl-CoA + NAD(+) = a 3-oxoacyl-CoA + NADH + H(+)</text>
        <dbReference type="Rhea" id="RHEA:22432"/>
        <dbReference type="ChEBI" id="CHEBI:15378"/>
        <dbReference type="ChEBI" id="CHEBI:57318"/>
        <dbReference type="ChEBI" id="CHEBI:57540"/>
        <dbReference type="ChEBI" id="CHEBI:57945"/>
        <dbReference type="ChEBI" id="CHEBI:90726"/>
        <dbReference type="EC" id="1.1.1.35"/>
    </reaction>
</comment>
<evidence type="ECO:0000313" key="13">
    <source>
        <dbReference type="EMBL" id="MEE2056313.1"/>
    </source>
</evidence>
<evidence type="ECO:0000256" key="9">
    <source>
        <dbReference type="ARBA" id="ARBA00023268"/>
    </source>
</evidence>
<dbReference type="InterPro" id="IPR006176">
    <property type="entry name" value="3-OHacyl-CoA_DH_NAD-bd"/>
</dbReference>
<organism evidence="13 14">
    <name type="scientific">Rhodococcus artemisiae</name>
    <dbReference type="NCBI Taxonomy" id="714159"/>
    <lineage>
        <taxon>Bacteria</taxon>
        <taxon>Bacillati</taxon>
        <taxon>Actinomycetota</taxon>
        <taxon>Actinomycetes</taxon>
        <taxon>Mycobacteriales</taxon>
        <taxon>Nocardiaceae</taxon>
        <taxon>Rhodococcus</taxon>
    </lineage>
</organism>
<evidence type="ECO:0000256" key="3">
    <source>
        <dbReference type="ARBA" id="ARBA00022832"/>
    </source>
</evidence>
<dbReference type="SUPFAM" id="SSF51735">
    <property type="entry name" value="NAD(P)-binding Rossmann-fold domains"/>
    <property type="match status" value="1"/>
</dbReference>
<dbReference type="Pfam" id="PF02737">
    <property type="entry name" value="3HCDH_N"/>
    <property type="match status" value="1"/>
</dbReference>
<dbReference type="PANTHER" id="PTHR43612:SF3">
    <property type="entry name" value="TRIFUNCTIONAL ENZYME SUBUNIT ALPHA, MITOCHONDRIAL"/>
    <property type="match status" value="1"/>
</dbReference>
<evidence type="ECO:0000259" key="11">
    <source>
        <dbReference type="Pfam" id="PF00725"/>
    </source>
</evidence>
<evidence type="ECO:0000256" key="5">
    <source>
        <dbReference type="ARBA" id="ARBA00023002"/>
    </source>
</evidence>
<comment type="caution">
    <text evidence="13">The sequence shown here is derived from an EMBL/GenBank/DDBJ whole genome shotgun (WGS) entry which is preliminary data.</text>
</comment>
<dbReference type="SUPFAM" id="SSF52096">
    <property type="entry name" value="ClpP/crotonase"/>
    <property type="match status" value="1"/>
</dbReference>
<evidence type="ECO:0000256" key="1">
    <source>
        <dbReference type="ARBA" id="ARBA00005005"/>
    </source>
</evidence>
<dbReference type="Gene3D" id="3.90.226.10">
    <property type="entry name" value="2-enoyl-CoA Hydratase, Chain A, domain 1"/>
    <property type="match status" value="1"/>
</dbReference>
<dbReference type="InterPro" id="IPR029045">
    <property type="entry name" value="ClpP/crotonase-like_dom_sf"/>
</dbReference>
<evidence type="ECO:0000259" key="12">
    <source>
        <dbReference type="Pfam" id="PF02737"/>
    </source>
</evidence>
<dbReference type="InterPro" id="IPR006108">
    <property type="entry name" value="3HC_DH_C"/>
</dbReference>
<keyword evidence="14" id="KW-1185">Reference proteome</keyword>
<dbReference type="InterPro" id="IPR036291">
    <property type="entry name" value="NAD(P)-bd_dom_sf"/>
</dbReference>
<keyword evidence="4" id="KW-0442">Lipid degradation</keyword>
<gene>
    <name evidence="13" type="ORF">Q7514_02085</name>
</gene>
<keyword evidence="7" id="KW-0443">Lipid metabolism</keyword>
<keyword evidence="5" id="KW-0560">Oxidoreductase</keyword>
<reference evidence="13 14" key="1">
    <citation type="submission" date="2023-07" db="EMBL/GenBank/DDBJ databases">
        <authorList>
            <person name="Girao M."/>
            <person name="Carvalho M.F."/>
        </authorList>
    </citation>
    <scope>NUCLEOTIDE SEQUENCE [LARGE SCALE GENOMIC DNA]</scope>
    <source>
        <strain evidence="13 14">YIM65754</strain>
    </source>
</reference>
<dbReference type="Proteomes" id="UP001336020">
    <property type="component" value="Unassembled WGS sequence"/>
</dbReference>
<protein>
    <submittedName>
        <fullName evidence="13">3-hydroxyacyl-CoA dehydrogenase NAD-binding domain-containing protein</fullName>
    </submittedName>
</protein>
<feature type="domain" description="3-hydroxyacyl-CoA dehydrogenase C-terminal" evidence="11">
    <location>
        <begin position="517"/>
        <end position="606"/>
    </location>
</feature>
<dbReference type="EMBL" id="JAUTXY010000001">
    <property type="protein sequence ID" value="MEE2056313.1"/>
    <property type="molecule type" value="Genomic_DNA"/>
</dbReference>
<sequence>MTDLSSLFADEVVTNAYTRFVSVPGLDGQIALVTLDNGFDHTKPNSFGPAGLTAFGAALDEAFAANPAAVAVTGKPFIFAAGADLKGVPAVTEHAQGVELGKLGHDVFRKLRESSIPTFAFVNGLALGGGLEVGLHAHYRTVADNVPALGLPETMLGLVPGWGGTQLLPNIIGPEHAVTLILENPLNNGRTIRATQAKKLGYADEVFGSADFLEQSLAWAAKVINGEIAPVRPEIDRGSGWDAAVARAKALVDGKTRGFAPAALRAIELLELARGTDISDSASLDKGFAAEDEALADLLLTDELRAGLYSFDLVNKRAKRPAGAPDKSLARKITGVGIVGAGLMAGQLALLFVRQLKVPVILTDIDQERIDKGVGYVHTEIDKLQRKGRLSPDASNRLKALVTGSLDKAAFAKTDFVIEAVFENMDVKKNVFAELEQHVSPETILATNTSSLSITEMAADLQHPERVVGFHFFNPVAVLPLLEVIKGVKTDDATLATAFATAKSLKKSAVLCGDKPGFVFNRLVTRTLGEVMTSVDEGTPFDVADNAVGALGMPMSPFTLLALVGPAIALHTGETLQAAYPDRFVSSPGLEALVAAKKPGVWSYEGGTQVVDPEVAALWPQGDNPSTADEVLDRTRRAFAEEIRIMLDEGVVAAPEDIDLCLILGGGFAFWNGGITPYLDRTGASDAVNGQRFLAPGVASVS</sequence>